<dbReference type="Pfam" id="PF00564">
    <property type="entry name" value="PB1"/>
    <property type="match status" value="1"/>
</dbReference>
<gene>
    <name evidence="3" type="ORF">F0562_004204</name>
</gene>
<organism evidence="3 4">
    <name type="scientific">Nyssa sinensis</name>
    <dbReference type="NCBI Taxonomy" id="561372"/>
    <lineage>
        <taxon>Eukaryota</taxon>
        <taxon>Viridiplantae</taxon>
        <taxon>Streptophyta</taxon>
        <taxon>Embryophyta</taxon>
        <taxon>Tracheophyta</taxon>
        <taxon>Spermatophyta</taxon>
        <taxon>Magnoliopsida</taxon>
        <taxon>eudicotyledons</taxon>
        <taxon>Gunneridae</taxon>
        <taxon>Pentapetalae</taxon>
        <taxon>asterids</taxon>
        <taxon>Cornales</taxon>
        <taxon>Nyssaceae</taxon>
        <taxon>Nyssa</taxon>
    </lineage>
</organism>
<dbReference type="Proteomes" id="UP000325577">
    <property type="component" value="Linkage Group LG1"/>
</dbReference>
<name>A0A5J5BXH0_9ASTE</name>
<dbReference type="OrthoDB" id="1720031at2759"/>
<dbReference type="InterPro" id="IPR000270">
    <property type="entry name" value="PB1_dom"/>
</dbReference>
<sequence>MDPPAPPPPSTTGAHPDPLPPVPNLKLRLMCSYGGHIVPRPQDKSLCYTGGDTRIVAVDRNTTASTLLALTAHLSRTLYNNCPFALKYQLPDEDLDSLISVTTDEDLHNMLEEHDRIVSSPTPSRIRLFLFPLKPESIGSVLLDPKAESWFRDALKNTKIMQRGQSADSGLTRGLIDLDCVGPPDSSVEAQVESLSNSGEAKHGLDLSSVPESMVLETSSSFGSTNSSISMSNLPPIGVHLEDGGVNLQDKKVTAPSSGSIESDNSVASAVSHPHTRICQDPLVNVASMDFRVSSYPVESESLVTDPSSGVHLLKTVQASSYQLSPQLEQMQRQQVQYGQAGANYITQYPAAPFPTSSYYPMYHPPLYQLHHSHYQPNQPYPVYLFPTRLTQPYGMVMQSNVIDTAAIASSRPPLHPHTAMIPPTSAYKEVMAAPPIPEVPAKDYSTVQAATPLFSLPSDQKQHLVGPPEMHHPSQSVATASVAAANYDNELDDNLAYNQIYKTQPPAPALPLQYQIITKGSKVLLSDASAQLHTSNIKNQMEAHSHSERVV</sequence>
<feature type="domain" description="PB1" evidence="2">
    <location>
        <begin position="41"/>
        <end position="133"/>
    </location>
</feature>
<feature type="compositionally biased region" description="Pro residues" evidence="1">
    <location>
        <begin position="1"/>
        <end position="10"/>
    </location>
</feature>
<dbReference type="InterPro" id="IPR053198">
    <property type="entry name" value="Gynoecium_Dev_Regulator"/>
</dbReference>
<evidence type="ECO:0000259" key="2">
    <source>
        <dbReference type="SMART" id="SM00666"/>
    </source>
</evidence>
<dbReference type="CDD" id="cd06410">
    <property type="entry name" value="PB1_UP2"/>
    <property type="match status" value="1"/>
</dbReference>
<accession>A0A5J5BXH0</accession>
<dbReference type="Gene3D" id="3.10.20.90">
    <property type="entry name" value="Phosphatidylinositol 3-kinase Catalytic Subunit, Chain A, domain 1"/>
    <property type="match status" value="1"/>
</dbReference>
<evidence type="ECO:0000313" key="3">
    <source>
        <dbReference type="EMBL" id="KAA8547775.1"/>
    </source>
</evidence>
<evidence type="ECO:0000313" key="4">
    <source>
        <dbReference type="Proteomes" id="UP000325577"/>
    </source>
</evidence>
<dbReference type="PANTHER" id="PTHR31066">
    <property type="entry name" value="OS05G0427100 PROTEIN-RELATED"/>
    <property type="match status" value="1"/>
</dbReference>
<dbReference type="SUPFAM" id="SSF54277">
    <property type="entry name" value="CAD &amp; PB1 domains"/>
    <property type="match status" value="1"/>
</dbReference>
<evidence type="ECO:0000256" key="1">
    <source>
        <dbReference type="SAM" id="MobiDB-lite"/>
    </source>
</evidence>
<dbReference type="SMART" id="SM00666">
    <property type="entry name" value="PB1"/>
    <property type="match status" value="1"/>
</dbReference>
<dbReference type="AlphaFoldDB" id="A0A5J5BXH0"/>
<dbReference type="PANTHER" id="PTHR31066:SF88">
    <property type="entry name" value="PB1 DOMAIN-CONTAINING PROTEIN"/>
    <property type="match status" value="1"/>
</dbReference>
<proteinExistence type="predicted"/>
<dbReference type="EMBL" id="CM018032">
    <property type="protein sequence ID" value="KAA8547775.1"/>
    <property type="molecule type" value="Genomic_DNA"/>
</dbReference>
<keyword evidence="4" id="KW-1185">Reference proteome</keyword>
<protein>
    <recommendedName>
        <fullName evidence="2">PB1 domain-containing protein</fullName>
    </recommendedName>
</protein>
<feature type="region of interest" description="Disordered" evidence="1">
    <location>
        <begin position="1"/>
        <end position="21"/>
    </location>
</feature>
<reference evidence="3 4" key="1">
    <citation type="submission" date="2019-09" db="EMBL/GenBank/DDBJ databases">
        <title>A chromosome-level genome assembly of the Chinese tupelo Nyssa sinensis.</title>
        <authorList>
            <person name="Yang X."/>
            <person name="Kang M."/>
            <person name="Yang Y."/>
            <person name="Xiong H."/>
            <person name="Wang M."/>
            <person name="Zhang Z."/>
            <person name="Wang Z."/>
            <person name="Wu H."/>
            <person name="Ma T."/>
            <person name="Liu J."/>
            <person name="Xi Z."/>
        </authorList>
    </citation>
    <scope>NUCLEOTIDE SEQUENCE [LARGE SCALE GENOMIC DNA]</scope>
    <source>
        <strain evidence="3">J267</strain>
        <tissue evidence="3">Leaf</tissue>
    </source>
</reference>